<organism evidence="1 2">
    <name type="scientific">Araneus ventricosus</name>
    <name type="common">Orbweaver spider</name>
    <name type="synonym">Epeira ventricosa</name>
    <dbReference type="NCBI Taxonomy" id="182803"/>
    <lineage>
        <taxon>Eukaryota</taxon>
        <taxon>Metazoa</taxon>
        <taxon>Ecdysozoa</taxon>
        <taxon>Arthropoda</taxon>
        <taxon>Chelicerata</taxon>
        <taxon>Arachnida</taxon>
        <taxon>Araneae</taxon>
        <taxon>Araneomorphae</taxon>
        <taxon>Entelegynae</taxon>
        <taxon>Araneoidea</taxon>
        <taxon>Araneidae</taxon>
        <taxon>Araneus</taxon>
    </lineage>
</organism>
<evidence type="ECO:0000313" key="1">
    <source>
        <dbReference type="EMBL" id="GBL92663.1"/>
    </source>
</evidence>
<keyword evidence="2" id="KW-1185">Reference proteome</keyword>
<dbReference type="AlphaFoldDB" id="A0A4Y2BL36"/>
<protein>
    <submittedName>
        <fullName evidence="1">Uncharacterized protein</fullName>
    </submittedName>
</protein>
<dbReference type="Proteomes" id="UP000499080">
    <property type="component" value="Unassembled WGS sequence"/>
</dbReference>
<gene>
    <name evidence="1" type="ORF">AVEN_119064_1</name>
</gene>
<accession>A0A4Y2BL36</accession>
<comment type="caution">
    <text evidence="1">The sequence shown here is derived from an EMBL/GenBank/DDBJ whole genome shotgun (WGS) entry which is preliminary data.</text>
</comment>
<evidence type="ECO:0000313" key="2">
    <source>
        <dbReference type="Proteomes" id="UP000499080"/>
    </source>
</evidence>
<proteinExistence type="predicted"/>
<reference evidence="1 2" key="1">
    <citation type="journal article" date="2019" name="Sci. Rep.">
        <title>Orb-weaving spider Araneus ventricosus genome elucidates the spidroin gene catalogue.</title>
        <authorList>
            <person name="Kono N."/>
            <person name="Nakamura H."/>
            <person name="Ohtoshi R."/>
            <person name="Moran D.A.P."/>
            <person name="Shinohara A."/>
            <person name="Yoshida Y."/>
            <person name="Fujiwara M."/>
            <person name="Mori M."/>
            <person name="Tomita M."/>
            <person name="Arakawa K."/>
        </authorList>
    </citation>
    <scope>NUCLEOTIDE SEQUENCE [LARGE SCALE GENOMIC DNA]</scope>
</reference>
<sequence length="92" mass="10113">MGTQHDTIMLAASRYIKTQLAISQNLGKLPVCEKHNFNYSKFIHSPFHYSSFRFDAGINACPLAVSPITAEQGLIPACICRIISSDQNGLAE</sequence>
<name>A0A4Y2BL36_ARAVE</name>
<dbReference type="EMBL" id="BGPR01000088">
    <property type="protein sequence ID" value="GBL92663.1"/>
    <property type="molecule type" value="Genomic_DNA"/>
</dbReference>